<dbReference type="PROSITE" id="PS51141">
    <property type="entry name" value="ZF_SBP"/>
    <property type="match status" value="1"/>
</dbReference>
<sequence>MNTKCSNAASRACGSTDSTQGLKIGRKTYFEDVSSSSFPVAPPAPQKKGKGVVQVGKQQPPPRCQVEGCSVDLTGAKAYHCRHKVCGVHSKSPKVTVAGMEQRFCQQCSRFHQLHEFDQGKRSCRRRLACHNERRRRRPLSSHVAFMPSVFHEGNNRFRGFLVDLTHSKLPSILQNPWQIDPSGLGAASAPGIPHPTAGSDSSSALSLLSAQPWGSTLVADCTTSYRGCNRSSTSFEVRLNQVGEPDDGHFAGEIELVPQGKRQCMGVDPSMRCRLSDDAIHWTL</sequence>
<name>A0AAV8QZ33_ENSVE</name>
<feature type="domain" description="SBP-type" evidence="11">
    <location>
        <begin position="61"/>
        <end position="138"/>
    </location>
</feature>
<dbReference type="InterPro" id="IPR044817">
    <property type="entry name" value="SBP-like"/>
</dbReference>
<dbReference type="GO" id="GO:0003677">
    <property type="term" value="F:DNA binding"/>
    <property type="evidence" value="ECO:0007669"/>
    <property type="project" value="UniProtKB-KW"/>
</dbReference>
<dbReference type="EMBL" id="JAQQAF010000005">
    <property type="protein sequence ID" value="KAJ8485464.1"/>
    <property type="molecule type" value="Genomic_DNA"/>
</dbReference>
<dbReference type="Gene3D" id="4.10.1100.10">
    <property type="entry name" value="Transcription factor, SBP-box domain"/>
    <property type="match status" value="1"/>
</dbReference>
<feature type="region of interest" description="Disordered" evidence="10">
    <location>
        <begin position="185"/>
        <end position="204"/>
    </location>
</feature>
<evidence type="ECO:0000256" key="7">
    <source>
        <dbReference type="ARBA" id="ARBA00023163"/>
    </source>
</evidence>
<evidence type="ECO:0000313" key="13">
    <source>
        <dbReference type="Proteomes" id="UP001222027"/>
    </source>
</evidence>
<reference evidence="12 13" key="1">
    <citation type="submission" date="2022-12" db="EMBL/GenBank/DDBJ databases">
        <title>Chromosome-scale assembly of the Ensete ventricosum genome.</title>
        <authorList>
            <person name="Dussert Y."/>
            <person name="Stocks J."/>
            <person name="Wendawek A."/>
            <person name="Woldeyes F."/>
            <person name="Nichols R.A."/>
            <person name="Borrell J.S."/>
        </authorList>
    </citation>
    <scope>NUCLEOTIDE SEQUENCE [LARGE SCALE GENOMIC DNA]</scope>
    <source>
        <strain evidence="13">cv. Maze</strain>
        <tissue evidence="12">Seeds</tissue>
    </source>
</reference>
<comment type="caution">
    <text evidence="12">The sequence shown here is derived from an EMBL/GenBank/DDBJ whole genome shotgun (WGS) entry which is preliminary data.</text>
</comment>
<keyword evidence="6" id="KW-0238">DNA-binding</keyword>
<feature type="region of interest" description="Disordered" evidence="10">
    <location>
        <begin position="35"/>
        <end position="56"/>
    </location>
</feature>
<dbReference type="GO" id="GO:0008270">
    <property type="term" value="F:zinc ion binding"/>
    <property type="evidence" value="ECO:0007669"/>
    <property type="project" value="UniProtKB-KW"/>
</dbReference>
<evidence type="ECO:0000256" key="8">
    <source>
        <dbReference type="ARBA" id="ARBA00023242"/>
    </source>
</evidence>
<feature type="region of interest" description="Disordered" evidence="10">
    <location>
        <begin position="1"/>
        <end position="20"/>
    </location>
</feature>
<accession>A0AAV8QZ33</accession>
<dbReference type="InterPro" id="IPR004333">
    <property type="entry name" value="SBP_dom"/>
</dbReference>
<evidence type="ECO:0000259" key="11">
    <source>
        <dbReference type="PROSITE" id="PS51141"/>
    </source>
</evidence>
<dbReference type="GO" id="GO:0005634">
    <property type="term" value="C:nucleus"/>
    <property type="evidence" value="ECO:0007669"/>
    <property type="project" value="UniProtKB-SubCell"/>
</dbReference>
<dbReference type="FunFam" id="4.10.1100.10:FF:000001">
    <property type="entry name" value="Squamosa promoter-binding-like protein 14"/>
    <property type="match status" value="1"/>
</dbReference>
<proteinExistence type="predicted"/>
<protein>
    <recommendedName>
        <fullName evidence="11">SBP-type domain-containing protein</fullName>
    </recommendedName>
</protein>
<evidence type="ECO:0000313" key="12">
    <source>
        <dbReference type="EMBL" id="KAJ8485464.1"/>
    </source>
</evidence>
<organism evidence="12 13">
    <name type="scientific">Ensete ventricosum</name>
    <name type="common">Abyssinian banana</name>
    <name type="synonym">Musa ensete</name>
    <dbReference type="NCBI Taxonomy" id="4639"/>
    <lineage>
        <taxon>Eukaryota</taxon>
        <taxon>Viridiplantae</taxon>
        <taxon>Streptophyta</taxon>
        <taxon>Embryophyta</taxon>
        <taxon>Tracheophyta</taxon>
        <taxon>Spermatophyta</taxon>
        <taxon>Magnoliopsida</taxon>
        <taxon>Liliopsida</taxon>
        <taxon>Zingiberales</taxon>
        <taxon>Musaceae</taxon>
        <taxon>Ensete</taxon>
    </lineage>
</organism>
<evidence type="ECO:0000256" key="3">
    <source>
        <dbReference type="ARBA" id="ARBA00022771"/>
    </source>
</evidence>
<dbReference type="InterPro" id="IPR036893">
    <property type="entry name" value="SBP_sf"/>
</dbReference>
<dbReference type="AlphaFoldDB" id="A0AAV8QZ33"/>
<evidence type="ECO:0000256" key="5">
    <source>
        <dbReference type="ARBA" id="ARBA00023015"/>
    </source>
</evidence>
<keyword evidence="2" id="KW-0479">Metal-binding</keyword>
<keyword evidence="8" id="KW-0539">Nucleus</keyword>
<dbReference type="SUPFAM" id="SSF103612">
    <property type="entry name" value="SBT domain"/>
    <property type="match status" value="1"/>
</dbReference>
<dbReference type="Proteomes" id="UP001222027">
    <property type="component" value="Unassembled WGS sequence"/>
</dbReference>
<evidence type="ECO:0000256" key="4">
    <source>
        <dbReference type="ARBA" id="ARBA00022833"/>
    </source>
</evidence>
<keyword evidence="3 9" id="KW-0863">Zinc-finger</keyword>
<dbReference type="PANTHER" id="PTHR31251">
    <property type="entry name" value="SQUAMOSA PROMOTER-BINDING-LIKE PROTEIN 4"/>
    <property type="match status" value="1"/>
</dbReference>
<gene>
    <name evidence="12" type="ORF">OPV22_017949</name>
</gene>
<evidence type="ECO:0000256" key="10">
    <source>
        <dbReference type="SAM" id="MobiDB-lite"/>
    </source>
</evidence>
<keyword evidence="13" id="KW-1185">Reference proteome</keyword>
<dbReference type="PANTHER" id="PTHR31251:SF226">
    <property type="entry name" value="SQUAMOSA PROMOTER-BINDING-LIKE PROTEIN 6"/>
    <property type="match status" value="1"/>
</dbReference>
<dbReference type="Pfam" id="PF03110">
    <property type="entry name" value="SBP"/>
    <property type="match status" value="1"/>
</dbReference>
<evidence type="ECO:0000256" key="2">
    <source>
        <dbReference type="ARBA" id="ARBA00022723"/>
    </source>
</evidence>
<comment type="subcellular location">
    <subcellularLocation>
        <location evidence="1">Nucleus</location>
    </subcellularLocation>
</comment>
<keyword evidence="4" id="KW-0862">Zinc</keyword>
<evidence type="ECO:0000256" key="9">
    <source>
        <dbReference type="PROSITE-ProRule" id="PRU00470"/>
    </source>
</evidence>
<evidence type="ECO:0000256" key="1">
    <source>
        <dbReference type="ARBA" id="ARBA00004123"/>
    </source>
</evidence>
<evidence type="ECO:0000256" key="6">
    <source>
        <dbReference type="ARBA" id="ARBA00023125"/>
    </source>
</evidence>
<keyword evidence="5" id="KW-0805">Transcription regulation</keyword>
<keyword evidence="7" id="KW-0804">Transcription</keyword>